<feature type="non-terminal residue" evidence="2">
    <location>
        <position position="1"/>
    </location>
</feature>
<dbReference type="Gene3D" id="3.30.70.270">
    <property type="match status" value="1"/>
</dbReference>
<dbReference type="STRING" id="35525.A0A164FP21"/>
<evidence type="ECO:0000313" key="3">
    <source>
        <dbReference type="Proteomes" id="UP000076858"/>
    </source>
</evidence>
<dbReference type="InterPro" id="IPR043128">
    <property type="entry name" value="Rev_trsase/Diguanyl_cyclase"/>
</dbReference>
<dbReference type="PANTHER" id="PTHR24559:SF444">
    <property type="entry name" value="REVERSE TRANSCRIPTASE DOMAIN-CONTAINING PROTEIN"/>
    <property type="match status" value="1"/>
</dbReference>
<dbReference type="InterPro" id="IPR043502">
    <property type="entry name" value="DNA/RNA_pol_sf"/>
</dbReference>
<dbReference type="PANTHER" id="PTHR24559">
    <property type="entry name" value="TRANSPOSON TY3-I GAG-POL POLYPROTEIN"/>
    <property type="match status" value="1"/>
</dbReference>
<dbReference type="Pfam" id="PF00078">
    <property type="entry name" value="RVT_1"/>
    <property type="match status" value="1"/>
</dbReference>
<keyword evidence="3" id="KW-1185">Reference proteome</keyword>
<organism evidence="2 3">
    <name type="scientific">Daphnia magna</name>
    <dbReference type="NCBI Taxonomy" id="35525"/>
    <lineage>
        <taxon>Eukaryota</taxon>
        <taxon>Metazoa</taxon>
        <taxon>Ecdysozoa</taxon>
        <taxon>Arthropoda</taxon>
        <taxon>Crustacea</taxon>
        <taxon>Branchiopoda</taxon>
        <taxon>Diplostraca</taxon>
        <taxon>Cladocera</taxon>
        <taxon>Anomopoda</taxon>
        <taxon>Daphniidae</taxon>
        <taxon>Daphnia</taxon>
    </lineage>
</organism>
<protein>
    <recommendedName>
        <fullName evidence="1">Reverse transcriptase domain-containing protein</fullName>
    </recommendedName>
</protein>
<dbReference type="AlphaFoldDB" id="A0A164FP21"/>
<accession>A0A164FP21</accession>
<feature type="non-terminal residue" evidence="2">
    <location>
        <position position="216"/>
    </location>
</feature>
<dbReference type="CDD" id="cd01647">
    <property type="entry name" value="RT_LTR"/>
    <property type="match status" value="1"/>
</dbReference>
<dbReference type="EMBL" id="LRGB01018997">
    <property type="protein sequence ID" value="KZR97992.1"/>
    <property type="molecule type" value="Genomic_DNA"/>
</dbReference>
<dbReference type="GO" id="GO:0071897">
    <property type="term" value="P:DNA biosynthetic process"/>
    <property type="evidence" value="ECO:0007669"/>
    <property type="project" value="UniProtKB-ARBA"/>
</dbReference>
<name>A0A164FP21_9CRUS</name>
<reference evidence="2 3" key="1">
    <citation type="submission" date="2016-03" db="EMBL/GenBank/DDBJ databases">
        <title>EvidentialGene: Evidence-directed Construction of Genes on Genomes.</title>
        <authorList>
            <person name="Gilbert D.G."/>
            <person name="Choi J.-H."/>
            <person name="Mockaitis K."/>
            <person name="Colbourne J."/>
            <person name="Pfrender M."/>
        </authorList>
    </citation>
    <scope>NUCLEOTIDE SEQUENCE [LARGE SCALE GENOMIC DNA]</scope>
    <source>
        <strain evidence="2 3">Xinb3</strain>
        <tissue evidence="2">Complete organism</tissue>
    </source>
</reference>
<comment type="caution">
    <text evidence="2">The sequence shown here is derived from an EMBL/GenBank/DDBJ whole genome shotgun (WGS) entry which is preliminary data.</text>
</comment>
<evidence type="ECO:0000313" key="2">
    <source>
        <dbReference type="EMBL" id="KZR97992.1"/>
    </source>
</evidence>
<feature type="domain" description="Reverse transcriptase" evidence="1">
    <location>
        <begin position="124"/>
        <end position="215"/>
    </location>
</feature>
<dbReference type="Gene3D" id="3.10.10.10">
    <property type="entry name" value="HIV Type 1 Reverse Transcriptase, subunit A, domain 1"/>
    <property type="match status" value="1"/>
</dbReference>
<dbReference type="InterPro" id="IPR053134">
    <property type="entry name" value="RNA-dir_DNA_polymerase"/>
</dbReference>
<evidence type="ECO:0000259" key="1">
    <source>
        <dbReference type="Pfam" id="PF00078"/>
    </source>
</evidence>
<dbReference type="Proteomes" id="UP000076858">
    <property type="component" value="Unassembled WGS sequence"/>
</dbReference>
<dbReference type="InterPro" id="IPR000477">
    <property type="entry name" value="RT_dom"/>
</dbReference>
<dbReference type="SUPFAM" id="SSF56672">
    <property type="entry name" value="DNA/RNA polymerases"/>
    <property type="match status" value="1"/>
</dbReference>
<proteinExistence type="predicted"/>
<sequence length="216" mass="24510">NGRNSRNSNIDASVNNQDADAEKKELLKHLEGRIGENLTKEEKEKTVKILKQFAHCFALNEDDLGYCSVVKHDINTAKARPIHQLPYKSGWKERAVIQDQVEGMLRRRVVEPSDSPWSSPVVLVKKKDGTWRFCVDYRKLNSVTVKDSYPLPRIADTLSRLEGAIFFSSKDLQSGYHQVPVIDSDRPKTAFITADGLYQFRTLPFSLTNVPGTFQS</sequence>
<gene>
    <name evidence="2" type="ORF">APZ42_006821</name>
</gene>